<reference evidence="1 2" key="1">
    <citation type="submission" date="2018-10" db="EMBL/GenBank/DDBJ databases">
        <title>Natrarchaeobius chitinivorans gen. nov., sp. nov., and Natrarchaeobius haloalkaliphilus sp. nov., alkaliphilic, chitin-utilizing haloarchaea from hypersaline alkaline lakes.</title>
        <authorList>
            <person name="Sorokin D.Y."/>
            <person name="Elcheninov A.G."/>
            <person name="Kostrikina N.A."/>
            <person name="Bale N.J."/>
            <person name="Sinninghe Damste J.S."/>
            <person name="Khijniak T.V."/>
            <person name="Kublanov I.V."/>
            <person name="Toshchakov S.V."/>
        </authorList>
    </citation>
    <scope>NUCLEOTIDE SEQUENCE [LARGE SCALE GENOMIC DNA]</scope>
    <source>
        <strain evidence="1 2">AArcht7</strain>
    </source>
</reference>
<proteinExistence type="predicted"/>
<name>A0A3N6MHE4_NATCH</name>
<accession>A0A3N6MHE4</accession>
<dbReference type="PANTHER" id="PTHR39550">
    <property type="entry name" value="SLL0658 PROTEIN"/>
    <property type="match status" value="1"/>
</dbReference>
<gene>
    <name evidence="1" type="ORF">EA472_11765</name>
</gene>
<dbReference type="AlphaFoldDB" id="A0A3N6MHE4"/>
<dbReference type="InterPro" id="IPR021799">
    <property type="entry name" value="PIN-like_prokaryotic"/>
</dbReference>
<evidence type="ECO:0000313" key="1">
    <source>
        <dbReference type="EMBL" id="RQH00505.1"/>
    </source>
</evidence>
<dbReference type="Pfam" id="PF11848">
    <property type="entry name" value="DUF3368"/>
    <property type="match status" value="1"/>
</dbReference>
<dbReference type="EMBL" id="REFZ01000006">
    <property type="protein sequence ID" value="RQH00505.1"/>
    <property type="molecule type" value="Genomic_DNA"/>
</dbReference>
<protein>
    <recommendedName>
        <fullName evidence="3">DUF3368 domain-containing protein</fullName>
    </recommendedName>
</protein>
<organism evidence="1 2">
    <name type="scientific">Natrarchaeobius chitinivorans</name>
    <dbReference type="NCBI Taxonomy" id="1679083"/>
    <lineage>
        <taxon>Archaea</taxon>
        <taxon>Methanobacteriati</taxon>
        <taxon>Methanobacteriota</taxon>
        <taxon>Stenosarchaea group</taxon>
        <taxon>Halobacteria</taxon>
        <taxon>Halobacteriales</taxon>
        <taxon>Natrialbaceae</taxon>
        <taxon>Natrarchaeobius</taxon>
    </lineage>
</organism>
<dbReference type="Proteomes" id="UP000281431">
    <property type="component" value="Unassembled WGS sequence"/>
</dbReference>
<sequence>MTRIYVDATTIIALGTIGELALLDSFDGTLVVLPAIRTEVTTEPARTNLEQFCDRDGVETATPNPEVDETRARTVLGESEPNGDVRLIAAVLAHEDADDSVAIVSDDRRVRTVARGLGATVTGTVGVIVRAVEEGLSPNEAKAIVRRVDEHGLHMTAELRDKAIELVDDAG</sequence>
<keyword evidence="2" id="KW-1185">Reference proteome</keyword>
<evidence type="ECO:0000313" key="2">
    <source>
        <dbReference type="Proteomes" id="UP000281431"/>
    </source>
</evidence>
<dbReference type="PANTHER" id="PTHR39550:SF1">
    <property type="entry name" value="SLL0658 PROTEIN"/>
    <property type="match status" value="1"/>
</dbReference>
<evidence type="ECO:0008006" key="3">
    <source>
        <dbReference type="Google" id="ProtNLM"/>
    </source>
</evidence>
<comment type="caution">
    <text evidence="1">The sequence shown here is derived from an EMBL/GenBank/DDBJ whole genome shotgun (WGS) entry which is preliminary data.</text>
</comment>